<dbReference type="AlphaFoldDB" id="A0A0U3DXM3"/>
<dbReference type="Proteomes" id="UP000060778">
    <property type="component" value="Chromosome"/>
</dbReference>
<evidence type="ECO:0000313" key="2">
    <source>
        <dbReference type="Proteomes" id="UP000060778"/>
    </source>
</evidence>
<keyword evidence="2" id="KW-1185">Reference proteome</keyword>
<dbReference type="GeneID" id="30679765"/>
<dbReference type="SUPFAM" id="SSF63829">
    <property type="entry name" value="Calcium-dependent phosphotriesterase"/>
    <property type="match status" value="1"/>
</dbReference>
<sequence length="141" mass="15880">MTGDEEKVFVGDWVNERIVILDPMTGEVLNSVRVDGKPLYMDVCMKLLGVGTSKGLWIYEVDGNELKEVRACRGYGYIVAFSKSCNFLATSFQGGRGLRICDREGRTLEELDILNVRSITWLDGELVVGNSWGELTFFRFP</sequence>
<gene>
    <name evidence="1" type="ORF">EYM_01795</name>
</gene>
<accession>A0A0U3DXM3</accession>
<name>A0A0U3DXM3_9CREN</name>
<dbReference type="RefSeq" id="WP_075049396.1">
    <property type="nucleotide sequence ID" value="NZ_CP006867.1"/>
</dbReference>
<dbReference type="KEGG" id="iis:EYM_01795"/>
<evidence type="ECO:0000313" key="1">
    <source>
        <dbReference type="EMBL" id="ALU12250.1"/>
    </source>
</evidence>
<protein>
    <submittedName>
        <fullName evidence="1">Uncharacterized protein</fullName>
    </submittedName>
</protein>
<proteinExistence type="predicted"/>
<reference evidence="1 2" key="1">
    <citation type="submission" date="2013-11" db="EMBL/GenBank/DDBJ databases">
        <title>Comparative genomics of Ignicoccus.</title>
        <authorList>
            <person name="Podar M."/>
        </authorList>
    </citation>
    <scope>NUCLEOTIDE SEQUENCE [LARGE SCALE GENOMIC DNA]</scope>
    <source>
        <strain evidence="1 2">DSM 13165</strain>
    </source>
</reference>
<organism evidence="1 2">
    <name type="scientific">Ignicoccus islandicus DSM 13165</name>
    <dbReference type="NCBI Taxonomy" id="940295"/>
    <lineage>
        <taxon>Archaea</taxon>
        <taxon>Thermoproteota</taxon>
        <taxon>Thermoprotei</taxon>
        <taxon>Desulfurococcales</taxon>
        <taxon>Desulfurococcaceae</taxon>
        <taxon>Ignicoccus</taxon>
    </lineage>
</organism>
<dbReference type="EMBL" id="CP006867">
    <property type="protein sequence ID" value="ALU12250.1"/>
    <property type="molecule type" value="Genomic_DNA"/>
</dbReference>